<evidence type="ECO:0000256" key="2">
    <source>
        <dbReference type="SAM" id="Coils"/>
    </source>
</evidence>
<reference evidence="6" key="1">
    <citation type="submission" date="2016-10" db="EMBL/GenBank/DDBJ databases">
        <authorList>
            <person name="Varghese N."/>
            <person name="Submissions S."/>
        </authorList>
    </citation>
    <scope>NUCLEOTIDE SEQUENCE [LARGE SCALE GENOMIC DNA]</scope>
    <source>
        <strain evidence="6">DSM 28453</strain>
    </source>
</reference>
<evidence type="ECO:0000256" key="1">
    <source>
        <dbReference type="PROSITE-ProRule" id="PRU00473"/>
    </source>
</evidence>
<evidence type="ECO:0000313" key="6">
    <source>
        <dbReference type="Proteomes" id="UP000198851"/>
    </source>
</evidence>
<name>A0A1I4CCI9_9RHOB</name>
<dbReference type="RefSeq" id="WP_051544588.1">
    <property type="nucleotide sequence ID" value="NZ_FOSZ01000002.1"/>
</dbReference>
<dbReference type="InterPro" id="IPR036737">
    <property type="entry name" value="OmpA-like_sf"/>
</dbReference>
<organism evidence="5 6">
    <name type="scientific">Shimia haliotis</name>
    <dbReference type="NCBI Taxonomy" id="1280847"/>
    <lineage>
        <taxon>Bacteria</taxon>
        <taxon>Pseudomonadati</taxon>
        <taxon>Pseudomonadota</taxon>
        <taxon>Alphaproteobacteria</taxon>
        <taxon>Rhodobacterales</taxon>
        <taxon>Roseobacteraceae</taxon>
    </lineage>
</organism>
<dbReference type="InterPro" id="IPR050330">
    <property type="entry name" value="Bact_OuterMem_StrucFunc"/>
</dbReference>
<dbReference type="InterPro" id="IPR006665">
    <property type="entry name" value="OmpA-like"/>
</dbReference>
<dbReference type="PANTHER" id="PTHR30329">
    <property type="entry name" value="STATOR ELEMENT OF FLAGELLAR MOTOR COMPLEX"/>
    <property type="match status" value="1"/>
</dbReference>
<dbReference type="OrthoDB" id="5525824at2"/>
<keyword evidence="6" id="KW-1185">Reference proteome</keyword>
<dbReference type="STRING" id="1280847.SAMN04488036_102146"/>
<gene>
    <name evidence="5" type="ORF">SAMN04488036_102146</name>
</gene>
<keyword evidence="3" id="KW-0812">Transmembrane</keyword>
<dbReference type="GO" id="GO:0016020">
    <property type="term" value="C:membrane"/>
    <property type="evidence" value="ECO:0007669"/>
    <property type="project" value="UniProtKB-UniRule"/>
</dbReference>
<accession>A0A1I4CCI9</accession>
<dbReference type="PANTHER" id="PTHR30329:SF21">
    <property type="entry name" value="LIPOPROTEIN YIAD-RELATED"/>
    <property type="match status" value="1"/>
</dbReference>
<dbReference type="PROSITE" id="PS51123">
    <property type="entry name" value="OMPA_2"/>
    <property type="match status" value="1"/>
</dbReference>
<dbReference type="EMBL" id="FOSZ01000002">
    <property type="protein sequence ID" value="SFK77876.1"/>
    <property type="molecule type" value="Genomic_DNA"/>
</dbReference>
<dbReference type="AlphaFoldDB" id="A0A1I4CCI9"/>
<dbReference type="Proteomes" id="UP000198851">
    <property type="component" value="Unassembled WGS sequence"/>
</dbReference>
<keyword evidence="2" id="KW-0175">Coiled coil</keyword>
<protein>
    <submittedName>
        <fullName evidence="5">Flagellar motor protein MotB</fullName>
    </submittedName>
</protein>
<sequence length="367" mass="42252">MRRLERNRTRAEEEESVFVTMTDMTISFLLIIMILLAFFATQLNDDESVPLTAYERVRQERDELRVENQDLRASVKALEAELARVTSELETVTAERDRLLSELDQLRDENEALRARVAELEEENEHLRSRIDQLVEEIERLREEIKRLRDKIERLQVVNPLEAYLSQAIDQRREILVELRDRLLIEFPELQVVISPEQDALRFQGEGLFRSGSPQLEPRQRAIVETMGRLLDEILVCFTLGERAERGPDCESGNALIEAVQIEGHTDSDRGRIDNVTLSTRRANETFFAIREEVAGILAHRNLRDQPVMSVSGYGEMRPIETNETTEGKAANRRIDLRIIMYAPSTVEEVEEVGRRLDALRAAGGSE</sequence>
<feature type="domain" description="OmpA-like" evidence="4">
    <location>
        <begin position="196"/>
        <end position="343"/>
    </location>
</feature>
<keyword evidence="5" id="KW-0969">Cilium</keyword>
<evidence type="ECO:0000256" key="3">
    <source>
        <dbReference type="SAM" id="Phobius"/>
    </source>
</evidence>
<dbReference type="Gene3D" id="1.10.287.1490">
    <property type="match status" value="1"/>
</dbReference>
<dbReference type="Pfam" id="PF00691">
    <property type="entry name" value="OmpA"/>
    <property type="match status" value="1"/>
</dbReference>
<evidence type="ECO:0000259" key="4">
    <source>
        <dbReference type="PROSITE" id="PS51123"/>
    </source>
</evidence>
<keyword evidence="5" id="KW-0966">Cell projection</keyword>
<proteinExistence type="predicted"/>
<feature type="coiled-coil region" evidence="2">
    <location>
        <begin position="54"/>
        <end position="158"/>
    </location>
</feature>
<keyword evidence="3" id="KW-1133">Transmembrane helix</keyword>
<dbReference type="CDD" id="cd07185">
    <property type="entry name" value="OmpA_C-like"/>
    <property type="match status" value="1"/>
</dbReference>
<evidence type="ECO:0000313" key="5">
    <source>
        <dbReference type="EMBL" id="SFK77876.1"/>
    </source>
</evidence>
<keyword evidence="1 3" id="KW-0472">Membrane</keyword>
<dbReference type="Gene3D" id="3.30.1330.60">
    <property type="entry name" value="OmpA-like domain"/>
    <property type="match status" value="1"/>
</dbReference>
<feature type="transmembrane region" description="Helical" evidence="3">
    <location>
        <begin position="21"/>
        <end position="40"/>
    </location>
</feature>
<keyword evidence="5" id="KW-0282">Flagellum</keyword>
<dbReference type="SUPFAM" id="SSF103088">
    <property type="entry name" value="OmpA-like"/>
    <property type="match status" value="1"/>
</dbReference>